<reference evidence="1 2" key="1">
    <citation type="submission" date="2017-06" db="EMBL/GenBank/DDBJ databases">
        <authorList>
            <person name="Kim H.J."/>
            <person name="Triplett B.A."/>
        </authorList>
    </citation>
    <scope>NUCLEOTIDE SEQUENCE [LARGE SCALE GENOMIC DNA]</scope>
    <source>
        <strain evidence="1 2">U15</strain>
    </source>
</reference>
<dbReference type="Proteomes" id="UP000198284">
    <property type="component" value="Unassembled WGS sequence"/>
</dbReference>
<evidence type="ECO:0000313" key="1">
    <source>
        <dbReference type="EMBL" id="SNT36813.1"/>
    </source>
</evidence>
<dbReference type="EMBL" id="FZOT01000030">
    <property type="protein sequence ID" value="SNT36813.1"/>
    <property type="molecule type" value="Genomic_DNA"/>
</dbReference>
<accession>A0A239M3W3</accession>
<evidence type="ECO:0000313" key="2">
    <source>
        <dbReference type="Proteomes" id="UP000198284"/>
    </source>
</evidence>
<dbReference type="AlphaFoldDB" id="A0A239M3W3"/>
<keyword evidence="2" id="KW-1185">Reference proteome</keyword>
<feature type="non-terminal residue" evidence="1">
    <location>
        <position position="31"/>
    </location>
</feature>
<protein>
    <submittedName>
        <fullName evidence="1">Uncharacterized protein</fullName>
    </submittedName>
</protein>
<gene>
    <name evidence="1" type="ORF">SAMN06265795_1301</name>
</gene>
<name>A0A239M3W3_9BURK</name>
<organism evidence="1 2">
    <name type="scientific">Noviherbaspirillum humi</name>
    <dbReference type="NCBI Taxonomy" id="1688639"/>
    <lineage>
        <taxon>Bacteria</taxon>
        <taxon>Pseudomonadati</taxon>
        <taxon>Pseudomonadota</taxon>
        <taxon>Betaproteobacteria</taxon>
        <taxon>Burkholderiales</taxon>
        <taxon>Oxalobacteraceae</taxon>
        <taxon>Noviherbaspirillum</taxon>
    </lineage>
</organism>
<sequence length="31" mass="3664">MFVLNQWYVAGFSWELQDKPLARTLLNQPVV</sequence>
<proteinExistence type="predicted"/>